<dbReference type="OrthoDB" id="428260at2759"/>
<dbReference type="InterPro" id="IPR012338">
    <property type="entry name" value="Beta-lactam/transpept-like"/>
</dbReference>
<dbReference type="Pfam" id="PF00144">
    <property type="entry name" value="Beta-lactamase"/>
    <property type="match status" value="1"/>
</dbReference>
<dbReference type="Proteomes" id="UP000813444">
    <property type="component" value="Unassembled WGS sequence"/>
</dbReference>
<comment type="caution">
    <text evidence="4">The sequence shown here is derived from an EMBL/GenBank/DDBJ whole genome shotgun (WGS) entry which is preliminary data.</text>
</comment>
<keyword evidence="5" id="KW-1185">Reference proteome</keyword>
<proteinExistence type="inferred from homology"/>
<evidence type="ECO:0000313" key="4">
    <source>
        <dbReference type="EMBL" id="KAH7319641.1"/>
    </source>
</evidence>
<dbReference type="InterPro" id="IPR001466">
    <property type="entry name" value="Beta-lactam-related"/>
</dbReference>
<sequence>DILYQGSSGRRTFAPEALPFGTDSFTWIASLTKLITTTCIMQLVERGHVRLDDDLRGLVPELEQASILLGGLLTHTVGLAYDLADPDLTRWTKATGRTADNLGWSREGFNTPLKFHPGDAWCYGSSLDWAALALEKLTRTNLGSYMKENIFDVLGMRDTGFWPLKLPHVLNRSVAFSNRSDGVLQETPPPIPIQDHEIESGGAGLFSTAADYALFLQGFLQGKLLRQETLEAIFTPQLNPEQRRSLESTCYRNDMMHDAFAPEFPRGLPLDHGLGALQNKEDVPGKRRKGSLTWSGMCNSRWWVDRESGIAAVLFVNVLPHGDPVVKKLYNELETAVYGHVVAK</sequence>
<organism evidence="4 5">
    <name type="scientific">Stachybotrys elegans</name>
    <dbReference type="NCBI Taxonomy" id="80388"/>
    <lineage>
        <taxon>Eukaryota</taxon>
        <taxon>Fungi</taxon>
        <taxon>Dikarya</taxon>
        <taxon>Ascomycota</taxon>
        <taxon>Pezizomycotina</taxon>
        <taxon>Sordariomycetes</taxon>
        <taxon>Hypocreomycetidae</taxon>
        <taxon>Hypocreales</taxon>
        <taxon>Stachybotryaceae</taxon>
        <taxon>Stachybotrys</taxon>
    </lineage>
</organism>
<dbReference type="PANTHER" id="PTHR43283:SF17">
    <property type="entry name" value="(LOVD), PUTATIVE (AFU_ORTHOLOGUE AFUA_5G00920)-RELATED"/>
    <property type="match status" value="1"/>
</dbReference>
<dbReference type="Gene3D" id="3.40.710.10">
    <property type="entry name" value="DD-peptidase/beta-lactamase superfamily"/>
    <property type="match status" value="1"/>
</dbReference>
<accession>A0A8K0WRK5</accession>
<gene>
    <name evidence="4" type="ORF">B0I35DRAFT_353037</name>
</gene>
<reference evidence="4" key="1">
    <citation type="journal article" date="2021" name="Nat. Commun.">
        <title>Genetic determinants of endophytism in the Arabidopsis root mycobiome.</title>
        <authorList>
            <person name="Mesny F."/>
            <person name="Miyauchi S."/>
            <person name="Thiergart T."/>
            <person name="Pickel B."/>
            <person name="Atanasova L."/>
            <person name="Karlsson M."/>
            <person name="Huettel B."/>
            <person name="Barry K.W."/>
            <person name="Haridas S."/>
            <person name="Chen C."/>
            <person name="Bauer D."/>
            <person name="Andreopoulos W."/>
            <person name="Pangilinan J."/>
            <person name="LaButti K."/>
            <person name="Riley R."/>
            <person name="Lipzen A."/>
            <person name="Clum A."/>
            <person name="Drula E."/>
            <person name="Henrissat B."/>
            <person name="Kohler A."/>
            <person name="Grigoriev I.V."/>
            <person name="Martin F.M."/>
            <person name="Hacquard S."/>
        </authorList>
    </citation>
    <scope>NUCLEOTIDE SEQUENCE</scope>
    <source>
        <strain evidence="4">MPI-CAGE-CH-0235</strain>
    </source>
</reference>
<name>A0A8K0WRK5_9HYPO</name>
<feature type="non-terminal residue" evidence="4">
    <location>
        <position position="1"/>
    </location>
</feature>
<evidence type="ECO:0000256" key="2">
    <source>
        <dbReference type="ARBA" id="ARBA00022801"/>
    </source>
</evidence>
<protein>
    <submittedName>
        <fullName evidence="4">Beta-lactamase</fullName>
    </submittedName>
</protein>
<keyword evidence="2" id="KW-0378">Hydrolase</keyword>
<dbReference type="PANTHER" id="PTHR43283">
    <property type="entry name" value="BETA-LACTAMASE-RELATED"/>
    <property type="match status" value="1"/>
</dbReference>
<evidence type="ECO:0000259" key="3">
    <source>
        <dbReference type="Pfam" id="PF00144"/>
    </source>
</evidence>
<dbReference type="SUPFAM" id="SSF56601">
    <property type="entry name" value="beta-lactamase/transpeptidase-like"/>
    <property type="match status" value="1"/>
</dbReference>
<dbReference type="EMBL" id="JAGPNK010000006">
    <property type="protein sequence ID" value="KAH7319641.1"/>
    <property type="molecule type" value="Genomic_DNA"/>
</dbReference>
<feature type="domain" description="Beta-lactamase-related" evidence="3">
    <location>
        <begin position="19"/>
        <end position="334"/>
    </location>
</feature>
<evidence type="ECO:0000256" key="1">
    <source>
        <dbReference type="ARBA" id="ARBA00009009"/>
    </source>
</evidence>
<dbReference type="GO" id="GO:0016787">
    <property type="term" value="F:hydrolase activity"/>
    <property type="evidence" value="ECO:0007669"/>
    <property type="project" value="UniProtKB-KW"/>
</dbReference>
<dbReference type="AlphaFoldDB" id="A0A8K0WRK5"/>
<comment type="similarity">
    <text evidence="1">Belongs to the class-A beta-lactamase family.</text>
</comment>
<evidence type="ECO:0000313" key="5">
    <source>
        <dbReference type="Proteomes" id="UP000813444"/>
    </source>
</evidence>
<dbReference type="InterPro" id="IPR050789">
    <property type="entry name" value="Diverse_Enzym_Activities"/>
</dbReference>